<evidence type="ECO:0000313" key="8">
    <source>
        <dbReference type="EMBL" id="JAS02615.1"/>
    </source>
</evidence>
<evidence type="ECO:0000256" key="3">
    <source>
        <dbReference type="ARBA" id="ARBA00022801"/>
    </source>
</evidence>
<dbReference type="PROSITE" id="PS51195">
    <property type="entry name" value="Q_MOTIF"/>
    <property type="match status" value="1"/>
</dbReference>
<keyword evidence="2" id="KW-0547">Nucleotide-binding</keyword>
<feature type="domain" description="DEAD-box RNA helicase Q" evidence="7">
    <location>
        <begin position="6"/>
        <end position="34"/>
    </location>
</feature>
<dbReference type="EC" id="3.6.4.13" evidence="1"/>
<dbReference type="GO" id="GO:0010468">
    <property type="term" value="P:regulation of gene expression"/>
    <property type="evidence" value="ECO:0007669"/>
    <property type="project" value="UniProtKB-ARBA"/>
</dbReference>
<dbReference type="InterPro" id="IPR014014">
    <property type="entry name" value="RNA_helicase_DEAD_Q_motif"/>
</dbReference>
<dbReference type="GO" id="GO:0005524">
    <property type="term" value="F:ATP binding"/>
    <property type="evidence" value="ECO:0007669"/>
    <property type="project" value="UniProtKB-KW"/>
</dbReference>
<dbReference type="GO" id="GO:0016787">
    <property type="term" value="F:hydrolase activity"/>
    <property type="evidence" value="ECO:0007669"/>
    <property type="project" value="UniProtKB-KW"/>
</dbReference>
<protein>
    <recommendedName>
        <fullName evidence="1">RNA helicase</fullName>
        <ecNumber evidence="1">3.6.4.13</ecNumber>
    </recommendedName>
</protein>
<dbReference type="InterPro" id="IPR011545">
    <property type="entry name" value="DEAD/DEAH_box_helicase_dom"/>
</dbReference>
<dbReference type="GO" id="GO:0003724">
    <property type="term" value="F:RNA helicase activity"/>
    <property type="evidence" value="ECO:0007669"/>
    <property type="project" value="UniProtKB-EC"/>
</dbReference>
<reference evidence="8" key="1">
    <citation type="submission" date="2016-04" db="EMBL/GenBank/DDBJ databases">
        <authorList>
            <person name="Calderon-Fernandez G.M.Sr."/>
        </authorList>
    </citation>
    <scope>NUCLEOTIDE SEQUENCE</scope>
    <source>
        <strain evidence="8">Int1</strain>
        <tissue evidence="8">Integument</tissue>
    </source>
</reference>
<dbReference type="AlphaFoldDB" id="A0A171AY52"/>
<evidence type="ECO:0000256" key="1">
    <source>
        <dbReference type="ARBA" id="ARBA00012552"/>
    </source>
</evidence>
<evidence type="ECO:0000259" key="7">
    <source>
        <dbReference type="PROSITE" id="PS51195"/>
    </source>
</evidence>
<keyword evidence="4 8" id="KW-0347">Helicase</keyword>
<accession>A0A171AY52</accession>
<dbReference type="Pfam" id="PF00270">
    <property type="entry name" value="DEAD"/>
    <property type="match status" value="1"/>
</dbReference>
<dbReference type="Gene3D" id="3.40.50.300">
    <property type="entry name" value="P-loop containing nucleotide triphosphate hydrolases"/>
    <property type="match status" value="1"/>
</dbReference>
<evidence type="ECO:0000256" key="6">
    <source>
        <dbReference type="PROSITE-ProRule" id="PRU00552"/>
    </source>
</evidence>
<dbReference type="SUPFAM" id="SSF52540">
    <property type="entry name" value="P-loop containing nucleoside triphosphate hydrolases"/>
    <property type="match status" value="1"/>
</dbReference>
<keyword evidence="5" id="KW-0067">ATP-binding</keyword>
<feature type="short sequence motif" description="Q motif" evidence="6">
    <location>
        <begin position="6"/>
        <end position="34"/>
    </location>
</feature>
<keyword evidence="3 8" id="KW-0378">Hydrolase</keyword>
<organism evidence="8">
    <name type="scientific">Triatoma infestans</name>
    <name type="common">Assassin bug</name>
    <dbReference type="NCBI Taxonomy" id="30076"/>
    <lineage>
        <taxon>Eukaryota</taxon>
        <taxon>Metazoa</taxon>
        <taxon>Ecdysozoa</taxon>
        <taxon>Arthropoda</taxon>
        <taxon>Hexapoda</taxon>
        <taxon>Insecta</taxon>
        <taxon>Pterygota</taxon>
        <taxon>Neoptera</taxon>
        <taxon>Paraneoptera</taxon>
        <taxon>Hemiptera</taxon>
        <taxon>Heteroptera</taxon>
        <taxon>Panheteroptera</taxon>
        <taxon>Cimicomorpha</taxon>
        <taxon>Reduviidae</taxon>
        <taxon>Triatominae</taxon>
        <taxon>Triatoma</taxon>
    </lineage>
</organism>
<dbReference type="InterPro" id="IPR027417">
    <property type="entry name" value="P-loop_NTPase"/>
</dbReference>
<evidence type="ECO:0000256" key="5">
    <source>
        <dbReference type="ARBA" id="ARBA00022840"/>
    </source>
</evidence>
<dbReference type="PANTHER" id="PTHR47958">
    <property type="entry name" value="ATP-DEPENDENT RNA HELICASE DBP3"/>
    <property type="match status" value="1"/>
</dbReference>
<sequence length="83" mass="9029">MSPTDKTWAQCGVSKKVLDILKKQGYEKPTPIQAQAIPAIMSGRDLIGIAKTGSGKTLAFVLPMLRHILDQPPLEDTKDLLLS</sequence>
<evidence type="ECO:0000256" key="4">
    <source>
        <dbReference type="ARBA" id="ARBA00022806"/>
    </source>
</evidence>
<evidence type="ECO:0000256" key="2">
    <source>
        <dbReference type="ARBA" id="ARBA00022741"/>
    </source>
</evidence>
<name>A0A171AY52_TRIIF</name>
<reference evidence="8" key="2">
    <citation type="journal article" date="2017" name="J. Med. Entomol.">
        <title>Transcriptome Analysis of the Triatoma infestans (Hemiptera: Reduviidae) Integument.</title>
        <authorList>
            <person name="Calderon-Fernandez G.M."/>
            <person name="Moriconi D.E."/>
            <person name="Dulbecco A.B."/>
            <person name="Juarez M.P."/>
        </authorList>
    </citation>
    <scope>NUCLEOTIDE SEQUENCE</scope>
    <source>
        <strain evidence="8">Int1</strain>
        <tissue evidence="8">Integument</tissue>
    </source>
</reference>
<proteinExistence type="predicted"/>
<dbReference type="GO" id="GO:0003676">
    <property type="term" value="F:nucleic acid binding"/>
    <property type="evidence" value="ECO:0007669"/>
    <property type="project" value="InterPro"/>
</dbReference>
<dbReference type="EMBL" id="GEMB01000513">
    <property type="protein sequence ID" value="JAS02615.1"/>
    <property type="molecule type" value="Transcribed_RNA"/>
</dbReference>